<evidence type="ECO:0000259" key="8">
    <source>
        <dbReference type="PROSITE" id="PS50011"/>
    </source>
</evidence>
<dbReference type="KEGG" id="scor:J3U87_25575"/>
<sequence>MQEPTLSRQKRVLEILEEVLVLEPDRRETYLRRVCAKDPALHEQVRQCLSRTESSFPEKPFEGGLADGDFPGESPDRIGPFRIVRKLGQGGMGTVYQAEQEHPVRRTVAIKVLGAWMQHGEFRRRFLAESQMLAGLNHPNIAKLFDAGTTDQGLPYFVLEYVEGEPLDRYCDRQGFGIHQRLNLFRKICDAVHEAHTHMIVHRDLKPGNILVTAKGEPKLLDFGIAKMLNPSDQPDAMAETASHVRLMTPRYASPEQIRGAPVSLRSDLYALGVVLYELLTGTWPYAPVNESLRELEKAVLNQEPVRPSQALSLTRQKAPKDPAIEGPAFGEDSRRIRRILSGDLDLIVLKNLSKNPSFRYESAAAFAKDIEAHLQGFPIQARKPSLVYTTGRFFRRNKLLAGFLTVLLLLPSTFTVATLLESRKTEAARHRAELEAATAESVVQFLSNTLEMADPVEAKGAEFTVVEMLDRALAALKRGELSEEPEVRSRLLKIMARTYANMGYLEKAAGLMAEVLEQCRSRNDPFATTSALLGVVSTDLVRGEYKLGLERVREATAMARQLPEGRRRTELLAQALNWSGLLLKEEGQLQEARAAYTEALDLRQSLYGPNHAETAESMSNLAAILGDLEEFSRAEELFKQALAASEGSQNVFTRTRPAAMVSLGKMLQRLGRLDEAQTYFEEALSFSEQVFGPDSLYLAPVLNNLGGLFYARGDIERADHYFKRALTIRTRELGEDHPQTIFSLSNYMAILAMRERYDEALGYAHRVLEARLKEWGTDHPLTALAYANVASIYSRTNRNGLALEYNALVLGLRRKVLGELHQGTATTLWKMGTDLAEFGEIELAMDYFRQAHAIRSHNLGPENPRTVATLTQYVRHRNEQGHHQEALDMAWHHLCLLEASLPEGQAMIIEAKAVYASCLVSASRFEEAVPYLETALRDKQTFFGSARAWVVDQLRTCYVQLGREPEEGLEPFH</sequence>
<keyword evidence="3 9" id="KW-0418">Kinase</keyword>
<dbReference type="InterPro" id="IPR008271">
    <property type="entry name" value="Ser/Thr_kinase_AS"/>
</dbReference>
<evidence type="ECO:0000256" key="3">
    <source>
        <dbReference type="ARBA" id="ARBA00022777"/>
    </source>
</evidence>
<feature type="region of interest" description="Disordered" evidence="7">
    <location>
        <begin position="309"/>
        <end position="328"/>
    </location>
</feature>
<dbReference type="GO" id="GO:0004674">
    <property type="term" value="F:protein serine/threonine kinase activity"/>
    <property type="evidence" value="ECO:0007669"/>
    <property type="project" value="UniProtKB-KW"/>
</dbReference>
<evidence type="ECO:0000256" key="5">
    <source>
        <dbReference type="PROSITE-ProRule" id="PRU00339"/>
    </source>
</evidence>
<dbReference type="PROSITE" id="PS00108">
    <property type="entry name" value="PROTEIN_KINASE_ST"/>
    <property type="match status" value="1"/>
</dbReference>
<dbReference type="Proteomes" id="UP000663929">
    <property type="component" value="Chromosome"/>
</dbReference>
<dbReference type="RefSeq" id="WP_237378618.1">
    <property type="nucleotide sequence ID" value="NZ_CP071793.1"/>
</dbReference>
<dbReference type="AlphaFoldDB" id="A0A8A4TFW9"/>
<dbReference type="SMART" id="SM00220">
    <property type="entry name" value="S_TKc"/>
    <property type="match status" value="1"/>
</dbReference>
<dbReference type="Gene3D" id="1.10.510.10">
    <property type="entry name" value="Transferase(Phosphotransferase) domain 1"/>
    <property type="match status" value="1"/>
</dbReference>
<keyword evidence="10" id="KW-1185">Reference proteome</keyword>
<organism evidence="9 10">
    <name type="scientific">Sulfidibacter corallicola</name>
    <dbReference type="NCBI Taxonomy" id="2818388"/>
    <lineage>
        <taxon>Bacteria</taxon>
        <taxon>Pseudomonadati</taxon>
        <taxon>Acidobacteriota</taxon>
        <taxon>Holophagae</taxon>
        <taxon>Acanthopleuribacterales</taxon>
        <taxon>Acanthopleuribacteraceae</taxon>
        <taxon>Sulfidibacter</taxon>
    </lineage>
</organism>
<dbReference type="Gene3D" id="1.25.40.10">
    <property type="entry name" value="Tetratricopeptide repeat domain"/>
    <property type="match status" value="3"/>
</dbReference>
<keyword evidence="5" id="KW-0802">TPR repeat</keyword>
<evidence type="ECO:0000256" key="2">
    <source>
        <dbReference type="ARBA" id="ARBA00022741"/>
    </source>
</evidence>
<evidence type="ECO:0000256" key="4">
    <source>
        <dbReference type="ARBA" id="ARBA00022840"/>
    </source>
</evidence>
<dbReference type="SMART" id="SM00028">
    <property type="entry name" value="TPR"/>
    <property type="match status" value="6"/>
</dbReference>
<evidence type="ECO:0000313" key="9">
    <source>
        <dbReference type="EMBL" id="QTD48969.1"/>
    </source>
</evidence>
<dbReference type="PANTHER" id="PTHR43289">
    <property type="entry name" value="MITOGEN-ACTIVATED PROTEIN KINASE KINASE KINASE 20-RELATED"/>
    <property type="match status" value="1"/>
</dbReference>
<dbReference type="Gene3D" id="3.30.200.20">
    <property type="entry name" value="Phosphorylase Kinase, domain 1"/>
    <property type="match status" value="1"/>
</dbReference>
<evidence type="ECO:0000256" key="1">
    <source>
        <dbReference type="ARBA" id="ARBA00022679"/>
    </source>
</evidence>
<reference evidence="9" key="1">
    <citation type="submission" date="2021-03" db="EMBL/GenBank/DDBJ databases">
        <title>Acanthopleuribacteraceae sp. M133.</title>
        <authorList>
            <person name="Wang G."/>
        </authorList>
    </citation>
    <scope>NUCLEOTIDE SEQUENCE</scope>
    <source>
        <strain evidence="9">M133</strain>
    </source>
</reference>
<evidence type="ECO:0000256" key="7">
    <source>
        <dbReference type="SAM" id="MobiDB-lite"/>
    </source>
</evidence>
<dbReference type="Pfam" id="PF13424">
    <property type="entry name" value="TPR_12"/>
    <property type="match status" value="4"/>
</dbReference>
<dbReference type="SUPFAM" id="SSF48452">
    <property type="entry name" value="TPR-like"/>
    <property type="match status" value="2"/>
</dbReference>
<feature type="region of interest" description="Disordered" evidence="7">
    <location>
        <begin position="53"/>
        <end position="72"/>
    </location>
</feature>
<keyword evidence="1" id="KW-0808">Transferase</keyword>
<proteinExistence type="predicted"/>
<feature type="domain" description="Protein kinase" evidence="8">
    <location>
        <begin position="81"/>
        <end position="375"/>
    </location>
</feature>
<dbReference type="EMBL" id="CP071793">
    <property type="protein sequence ID" value="QTD48969.1"/>
    <property type="molecule type" value="Genomic_DNA"/>
</dbReference>
<keyword evidence="9" id="KW-0723">Serine/threonine-protein kinase</keyword>
<dbReference type="InterPro" id="IPR017441">
    <property type="entry name" value="Protein_kinase_ATP_BS"/>
</dbReference>
<keyword evidence="4 6" id="KW-0067">ATP-binding</keyword>
<dbReference type="GO" id="GO:0005524">
    <property type="term" value="F:ATP binding"/>
    <property type="evidence" value="ECO:0007669"/>
    <property type="project" value="UniProtKB-UniRule"/>
</dbReference>
<evidence type="ECO:0000256" key="6">
    <source>
        <dbReference type="PROSITE-ProRule" id="PRU10141"/>
    </source>
</evidence>
<evidence type="ECO:0000313" key="10">
    <source>
        <dbReference type="Proteomes" id="UP000663929"/>
    </source>
</evidence>
<dbReference type="PROSITE" id="PS50005">
    <property type="entry name" value="TPR"/>
    <property type="match status" value="2"/>
</dbReference>
<protein>
    <submittedName>
        <fullName evidence="9">Serine/threonine protein kinase</fullName>
    </submittedName>
</protein>
<dbReference type="PROSITE" id="PS00107">
    <property type="entry name" value="PROTEIN_KINASE_ATP"/>
    <property type="match status" value="1"/>
</dbReference>
<keyword evidence="2 6" id="KW-0547">Nucleotide-binding</keyword>
<dbReference type="PANTHER" id="PTHR43289:SF34">
    <property type="entry name" value="SERINE_THREONINE-PROTEIN KINASE YBDM-RELATED"/>
    <property type="match status" value="1"/>
</dbReference>
<name>A0A8A4TFW9_SULCO</name>
<feature type="repeat" description="TPR" evidence="5">
    <location>
        <begin position="658"/>
        <end position="691"/>
    </location>
</feature>
<accession>A0A8A4TFW9</accession>
<feature type="repeat" description="TPR" evidence="5">
    <location>
        <begin position="700"/>
        <end position="733"/>
    </location>
</feature>
<dbReference type="PROSITE" id="PS50011">
    <property type="entry name" value="PROTEIN_KINASE_DOM"/>
    <property type="match status" value="1"/>
</dbReference>
<feature type="binding site" evidence="6">
    <location>
        <position position="111"/>
    </location>
    <ligand>
        <name>ATP</name>
        <dbReference type="ChEBI" id="CHEBI:30616"/>
    </ligand>
</feature>
<dbReference type="Pfam" id="PF00069">
    <property type="entry name" value="Pkinase"/>
    <property type="match status" value="1"/>
</dbReference>
<dbReference type="InterPro" id="IPR000719">
    <property type="entry name" value="Prot_kinase_dom"/>
</dbReference>
<dbReference type="InterPro" id="IPR011990">
    <property type="entry name" value="TPR-like_helical_dom_sf"/>
</dbReference>
<gene>
    <name evidence="9" type="ORF">J3U87_25575</name>
</gene>
<dbReference type="CDD" id="cd14014">
    <property type="entry name" value="STKc_PknB_like"/>
    <property type="match status" value="1"/>
</dbReference>
<dbReference type="SUPFAM" id="SSF56112">
    <property type="entry name" value="Protein kinase-like (PK-like)"/>
    <property type="match status" value="1"/>
</dbReference>
<dbReference type="InterPro" id="IPR019734">
    <property type="entry name" value="TPR_rpt"/>
</dbReference>
<dbReference type="InterPro" id="IPR011009">
    <property type="entry name" value="Kinase-like_dom_sf"/>
</dbReference>